<dbReference type="Pfam" id="PF00583">
    <property type="entry name" value="Acetyltransf_1"/>
    <property type="match status" value="1"/>
</dbReference>
<dbReference type="GO" id="GO:0005737">
    <property type="term" value="C:cytoplasm"/>
    <property type="evidence" value="ECO:0007669"/>
    <property type="project" value="UniProtKB-SubCell"/>
</dbReference>
<comment type="similarity">
    <text evidence="1 5">Belongs to the acetyltransferase family. RimI subfamily.</text>
</comment>
<dbReference type="PANTHER" id="PTHR43420:SF12">
    <property type="entry name" value="N-ACETYLTRANSFERASE DOMAIN-CONTAINING PROTEIN"/>
    <property type="match status" value="1"/>
</dbReference>
<dbReference type="Proteomes" id="UP001366166">
    <property type="component" value="Chromosome"/>
</dbReference>
<dbReference type="InterPro" id="IPR000182">
    <property type="entry name" value="GNAT_dom"/>
</dbReference>
<proteinExistence type="inferred from homology"/>
<organism evidence="7 8">
    <name type="scientific">Desulfoferula mesophila</name>
    <dbReference type="NCBI Taxonomy" id="3058419"/>
    <lineage>
        <taxon>Bacteria</taxon>
        <taxon>Pseudomonadati</taxon>
        <taxon>Thermodesulfobacteriota</taxon>
        <taxon>Desulfarculia</taxon>
        <taxon>Desulfarculales</taxon>
        <taxon>Desulfarculaceae</taxon>
        <taxon>Desulfoferula</taxon>
    </lineage>
</organism>
<reference evidence="8" key="1">
    <citation type="journal article" date="2023" name="Arch. Microbiol.">
        <title>Desulfoferula mesophilus gen. nov. sp. nov., a mesophilic sulfate-reducing bacterium isolated from a brackish lake sediment.</title>
        <authorList>
            <person name="Watanabe T."/>
            <person name="Yabe T."/>
            <person name="Tsuji J.M."/>
            <person name="Fukui M."/>
        </authorList>
    </citation>
    <scope>NUCLEOTIDE SEQUENCE [LARGE SCALE GENOMIC DNA]</scope>
    <source>
        <strain evidence="8">12FAK</strain>
    </source>
</reference>
<evidence type="ECO:0000256" key="2">
    <source>
        <dbReference type="ARBA" id="ARBA00022490"/>
    </source>
</evidence>
<dbReference type="KEGG" id="dmp:FAK_21600"/>
<dbReference type="EC" id="2.3.1.266" evidence="5"/>
<gene>
    <name evidence="7" type="primary">rimI</name>
    <name evidence="7" type="ORF">FAK_21600</name>
</gene>
<dbReference type="PROSITE" id="PS51186">
    <property type="entry name" value="GNAT"/>
    <property type="match status" value="1"/>
</dbReference>
<evidence type="ECO:0000256" key="3">
    <source>
        <dbReference type="ARBA" id="ARBA00022679"/>
    </source>
</evidence>
<dbReference type="CDD" id="cd04301">
    <property type="entry name" value="NAT_SF"/>
    <property type="match status" value="1"/>
</dbReference>
<dbReference type="Gene3D" id="3.40.630.30">
    <property type="match status" value="1"/>
</dbReference>
<evidence type="ECO:0000259" key="6">
    <source>
        <dbReference type="PROSITE" id="PS51186"/>
    </source>
</evidence>
<dbReference type="AlphaFoldDB" id="A0AAU9EKI8"/>
<dbReference type="InterPro" id="IPR050680">
    <property type="entry name" value="YpeA/RimI_acetyltransf"/>
</dbReference>
<evidence type="ECO:0000256" key="1">
    <source>
        <dbReference type="ARBA" id="ARBA00005395"/>
    </source>
</evidence>
<comment type="subcellular location">
    <subcellularLocation>
        <location evidence="5">Cytoplasm</location>
    </subcellularLocation>
</comment>
<comment type="catalytic activity">
    <reaction evidence="5">
        <text>N-terminal L-alanyl-[ribosomal protein bS18] + acetyl-CoA = N-terminal N(alpha)-acetyl-L-alanyl-[ribosomal protein bS18] + CoA + H(+)</text>
        <dbReference type="Rhea" id="RHEA:43756"/>
        <dbReference type="Rhea" id="RHEA-COMP:10676"/>
        <dbReference type="Rhea" id="RHEA-COMP:10677"/>
        <dbReference type="ChEBI" id="CHEBI:15378"/>
        <dbReference type="ChEBI" id="CHEBI:57287"/>
        <dbReference type="ChEBI" id="CHEBI:57288"/>
        <dbReference type="ChEBI" id="CHEBI:64718"/>
        <dbReference type="ChEBI" id="CHEBI:83683"/>
        <dbReference type="EC" id="2.3.1.266"/>
    </reaction>
</comment>
<comment type="function">
    <text evidence="5">Acetylates the N-terminal alanine of ribosomal protein bS18.</text>
</comment>
<dbReference type="InterPro" id="IPR016181">
    <property type="entry name" value="Acyl_CoA_acyltransferase"/>
</dbReference>
<keyword evidence="4" id="KW-0012">Acyltransferase</keyword>
<accession>A0AAU9EKI8</accession>
<evidence type="ECO:0000256" key="4">
    <source>
        <dbReference type="ARBA" id="ARBA00023315"/>
    </source>
</evidence>
<dbReference type="GO" id="GO:0008999">
    <property type="term" value="F:protein-N-terminal-alanine acetyltransferase activity"/>
    <property type="evidence" value="ECO:0007669"/>
    <property type="project" value="UniProtKB-EC"/>
</dbReference>
<evidence type="ECO:0000313" key="8">
    <source>
        <dbReference type="Proteomes" id="UP001366166"/>
    </source>
</evidence>
<dbReference type="EMBL" id="AP028679">
    <property type="protein sequence ID" value="BEQ15094.1"/>
    <property type="molecule type" value="Genomic_DNA"/>
</dbReference>
<sequence>MDQVTAIERACFNNPWSRSLFVEEMCLPMSMDLVALTLGQVAGFCCVWVVGARAKVQNLAVHPAFQRRGLGRYLLLQALSQARDQGAVRAALEVRTGNLAALSLYYTLGFCLEGRRPGYYYPEGEDALVLGRDL</sequence>
<evidence type="ECO:0000256" key="5">
    <source>
        <dbReference type="RuleBase" id="RU363094"/>
    </source>
</evidence>
<keyword evidence="3" id="KW-0808">Transferase</keyword>
<dbReference type="NCBIfam" id="TIGR01575">
    <property type="entry name" value="rimI"/>
    <property type="match status" value="1"/>
</dbReference>
<name>A0AAU9EKI8_9BACT</name>
<protein>
    <recommendedName>
        <fullName evidence="5">[Ribosomal protein bS18]-alanine N-acetyltransferase</fullName>
        <ecNumber evidence="5">2.3.1.266</ecNumber>
    </recommendedName>
</protein>
<evidence type="ECO:0000313" key="7">
    <source>
        <dbReference type="EMBL" id="BEQ15094.1"/>
    </source>
</evidence>
<keyword evidence="2 5" id="KW-0963">Cytoplasm</keyword>
<dbReference type="InterPro" id="IPR006464">
    <property type="entry name" value="AcTrfase_RimI/Ard1"/>
</dbReference>
<feature type="domain" description="N-acetyltransferase" evidence="6">
    <location>
        <begin position="1"/>
        <end position="134"/>
    </location>
</feature>
<keyword evidence="8" id="KW-1185">Reference proteome</keyword>
<dbReference type="SUPFAM" id="SSF55729">
    <property type="entry name" value="Acyl-CoA N-acyltransferases (Nat)"/>
    <property type="match status" value="1"/>
</dbReference>
<dbReference type="PANTHER" id="PTHR43420">
    <property type="entry name" value="ACETYLTRANSFERASE"/>
    <property type="match status" value="1"/>
</dbReference>